<comment type="caution">
    <text evidence="2">The sequence shown here is derived from an EMBL/GenBank/DDBJ whole genome shotgun (WGS) entry which is preliminary data.</text>
</comment>
<evidence type="ECO:0000313" key="3">
    <source>
        <dbReference type="Proteomes" id="UP001500307"/>
    </source>
</evidence>
<keyword evidence="3" id="KW-1185">Reference proteome</keyword>
<feature type="region of interest" description="Disordered" evidence="1">
    <location>
        <begin position="1"/>
        <end position="27"/>
    </location>
</feature>
<dbReference type="InterPro" id="IPR027417">
    <property type="entry name" value="P-loop_NTPase"/>
</dbReference>
<accession>A0ABP8STS1</accession>
<dbReference type="RefSeq" id="WP_346121664.1">
    <property type="nucleotide sequence ID" value="NZ_BAABGU010000022.1"/>
</dbReference>
<organism evidence="2 3">
    <name type="scientific">Micromonospora coerulea</name>
    <dbReference type="NCBI Taxonomy" id="47856"/>
    <lineage>
        <taxon>Bacteria</taxon>
        <taxon>Bacillati</taxon>
        <taxon>Actinomycetota</taxon>
        <taxon>Actinomycetes</taxon>
        <taxon>Micromonosporales</taxon>
        <taxon>Micromonosporaceae</taxon>
        <taxon>Micromonospora</taxon>
    </lineage>
</organism>
<protein>
    <recommendedName>
        <fullName evidence="4">Thymidylate kinase</fullName>
    </recommendedName>
</protein>
<name>A0ABP8STS1_9ACTN</name>
<gene>
    <name evidence="2" type="ORF">GCM10023176_39780</name>
</gene>
<sequence length="438" mass="48881">MRGDETTVPATTMVAGHPEPPGPAEPATAAHGLAQAVLAGLDGADVRWCLLRGGPETLIAPGDLDVLVAPADLARAVAVVEAHGLIRLTSHGRGTHRFFLGLDPATSSWVELDLVTELAYGRHFEVRTLAADECLGRRARQDGVWVLTPGDEFWALLLHCVLDKGSVADHHLRRLRQLEGNATLDGPLARALPERAGRMLLAYWRAGRPAALPAVRRQLLATWWRARPASAARRLVGSAALRSIERPLQAWSRRGVGVALIGPDGSGKSTLAQGIESRFYFPVRRVYMGLWPSNEAPRSTAEQGVRILLRPFTVWRRYLTALRHRALGRMVVFDRYVYDALLPPRGPLVWLKRPYFRLLSRLCPAPDVVLLLDVPGSVMYRRSGEYDPEHLEAEREQYRRLRRRIPHLERVDADRAADLVLGDALGRIWRHYVERTAR</sequence>
<dbReference type="Proteomes" id="UP001500307">
    <property type="component" value="Unassembled WGS sequence"/>
</dbReference>
<dbReference type="EMBL" id="BAABGU010000022">
    <property type="protein sequence ID" value="GAA4573889.1"/>
    <property type="molecule type" value="Genomic_DNA"/>
</dbReference>
<proteinExistence type="predicted"/>
<dbReference type="SUPFAM" id="SSF52540">
    <property type="entry name" value="P-loop containing nucleoside triphosphate hydrolases"/>
    <property type="match status" value="1"/>
</dbReference>
<evidence type="ECO:0008006" key="4">
    <source>
        <dbReference type="Google" id="ProtNLM"/>
    </source>
</evidence>
<reference evidence="3" key="1">
    <citation type="journal article" date="2019" name="Int. J. Syst. Evol. Microbiol.">
        <title>The Global Catalogue of Microorganisms (GCM) 10K type strain sequencing project: providing services to taxonomists for standard genome sequencing and annotation.</title>
        <authorList>
            <consortium name="The Broad Institute Genomics Platform"/>
            <consortium name="The Broad Institute Genome Sequencing Center for Infectious Disease"/>
            <person name="Wu L."/>
            <person name="Ma J."/>
        </authorList>
    </citation>
    <scope>NUCLEOTIDE SEQUENCE [LARGE SCALE GENOMIC DNA]</scope>
    <source>
        <strain evidence="3">JCM 3175</strain>
    </source>
</reference>
<evidence type="ECO:0000256" key="1">
    <source>
        <dbReference type="SAM" id="MobiDB-lite"/>
    </source>
</evidence>
<evidence type="ECO:0000313" key="2">
    <source>
        <dbReference type="EMBL" id="GAA4573889.1"/>
    </source>
</evidence>
<dbReference type="Gene3D" id="3.40.50.300">
    <property type="entry name" value="P-loop containing nucleotide triphosphate hydrolases"/>
    <property type="match status" value="1"/>
</dbReference>